<keyword evidence="2" id="KW-1185">Reference proteome</keyword>
<organism evidence="1 2">
    <name type="scientific">Vreelandella nanhaiensis</name>
    <dbReference type="NCBI Taxonomy" id="1258546"/>
    <lineage>
        <taxon>Bacteria</taxon>
        <taxon>Pseudomonadati</taxon>
        <taxon>Pseudomonadota</taxon>
        <taxon>Gammaproteobacteria</taxon>
        <taxon>Oceanospirillales</taxon>
        <taxon>Halomonadaceae</taxon>
        <taxon>Vreelandella</taxon>
    </lineage>
</organism>
<comment type="caution">
    <text evidence="1">The sequence shown here is derived from an EMBL/GenBank/DDBJ whole genome shotgun (WGS) entry which is preliminary data.</text>
</comment>
<sequence length="186" mass="20783">MSQDQAAGLRQWADAQRLKQARTTDDAFVPLDAEPVSAAPRQPEWSPVAQMLEPTRQAPQKPLFIIGVTGHGVQAVSRVKSRLEQWSEIGRSWAGSPDDWDIHLVNAGAPDLARLSAQHTRWALWINSDAQAFSQMYRVLREARENGGPQRLLALHEPHLPRQGLLNNLRDAAAYYLATDLLLLAR</sequence>
<evidence type="ECO:0000313" key="2">
    <source>
        <dbReference type="Proteomes" id="UP000287023"/>
    </source>
</evidence>
<dbReference type="Proteomes" id="UP000287023">
    <property type="component" value="Unassembled WGS sequence"/>
</dbReference>
<gene>
    <name evidence="1" type="ORF">ELY38_16440</name>
</gene>
<dbReference type="RefSeq" id="WP_127063269.1">
    <property type="nucleotide sequence ID" value="NZ_RZHF01000025.1"/>
</dbReference>
<dbReference type="EMBL" id="RZHF01000025">
    <property type="protein sequence ID" value="RUR29158.1"/>
    <property type="molecule type" value="Genomic_DNA"/>
</dbReference>
<dbReference type="OrthoDB" id="6236672at2"/>
<evidence type="ECO:0000313" key="1">
    <source>
        <dbReference type="EMBL" id="RUR29158.1"/>
    </source>
</evidence>
<proteinExistence type="predicted"/>
<reference evidence="1 2" key="1">
    <citation type="submission" date="2018-12" db="EMBL/GenBank/DDBJ databases">
        <title>three novel Halomonas strain isolated from plants.</title>
        <authorList>
            <person name="Sun C."/>
        </authorList>
    </citation>
    <scope>NUCLEOTIDE SEQUENCE [LARGE SCALE GENOMIC DNA]</scope>
    <source>
        <strain evidence="1 2">JCM 18142</strain>
    </source>
</reference>
<name>A0A433KI68_9GAMM</name>
<dbReference type="AlphaFoldDB" id="A0A433KI68"/>
<accession>A0A433KI68</accession>
<protein>
    <submittedName>
        <fullName evidence="1">Uncharacterized protein</fullName>
    </submittedName>
</protein>